<dbReference type="InterPro" id="IPR024932">
    <property type="entry name" value="ApbE"/>
</dbReference>
<dbReference type="EMBL" id="LT629972">
    <property type="protein sequence ID" value="SEI23261.1"/>
    <property type="molecule type" value="Genomic_DNA"/>
</dbReference>
<dbReference type="FunFam" id="3.10.520.10:FF:000001">
    <property type="entry name" value="FAD:protein FMN transferase"/>
    <property type="match status" value="1"/>
</dbReference>
<keyword evidence="9" id="KW-0732">Signal</keyword>
<evidence type="ECO:0000256" key="14">
    <source>
        <dbReference type="ARBA" id="ARBA00023288"/>
    </source>
</evidence>
<evidence type="ECO:0000256" key="11">
    <source>
        <dbReference type="ARBA" id="ARBA00022842"/>
    </source>
</evidence>
<sequence>MRGFEPYLCEPMSFLQHFRMAWRRPGPWLAGVILALLSGCDGQDSLERFGGPTMGSTYSIQYVRRAGGPSSADIKAEVETILRRVDQQMSTYRADSDIARFNDLPANRCQLMPLSILGLVRTGEALSQASEGAYDLTVEPLMNLWGFGPQGREEKVPDAAQLATVRQRVGHAHLRIEGDRLCKDAPVEVDFDSIAAGYTVDLIAARLAALGIDSFLAEVTGELKAVGRKPDGSPWRVALEEPRDDRQVAQRIVDIDGYGVSTSGDYRNYFEQEGKRYSHTFDARVGAPVSHDLAAVTVIHPSTLMADGLSTLLLILGPEQGWDYAKKHDIAAFFVIRADKAFVTRTNPAFDRLLKATTP</sequence>
<evidence type="ECO:0000313" key="21">
    <source>
        <dbReference type="Proteomes" id="UP000182272"/>
    </source>
</evidence>
<reference evidence="20 21" key="1">
    <citation type="submission" date="2016-10" db="EMBL/GenBank/DDBJ databases">
        <authorList>
            <person name="de Groot N.N."/>
        </authorList>
    </citation>
    <scope>NUCLEOTIDE SEQUENCE [LARGE SCALE GENOMIC DNA]</scope>
    <source>
        <strain evidence="20 21">LMG 2158</strain>
    </source>
</reference>
<keyword evidence="12" id="KW-0472">Membrane</keyword>
<evidence type="ECO:0000256" key="1">
    <source>
        <dbReference type="ARBA" id="ARBA00008282"/>
    </source>
</evidence>
<protein>
    <recommendedName>
        <fullName evidence="3 18">FAD:protein FMN transferase</fullName>
        <ecNumber evidence="2 18">2.7.1.180</ecNumber>
    </recommendedName>
    <alternativeName>
        <fullName evidence="15 18">Flavin transferase</fullName>
    </alternativeName>
</protein>
<proteinExistence type="inferred from homology"/>
<evidence type="ECO:0000256" key="17">
    <source>
        <dbReference type="ARBA" id="ARBA00060485"/>
    </source>
</evidence>
<keyword evidence="7 18" id="KW-0808">Transferase</keyword>
<keyword evidence="13" id="KW-0564">Palmitate</keyword>
<comment type="similarity">
    <text evidence="1 18">Belongs to the ApbE family.</text>
</comment>
<keyword evidence="14 20" id="KW-0449">Lipoprotein</keyword>
<dbReference type="GO" id="GO:0016740">
    <property type="term" value="F:transferase activity"/>
    <property type="evidence" value="ECO:0007669"/>
    <property type="project" value="UniProtKB-UniRule"/>
</dbReference>
<evidence type="ECO:0000256" key="13">
    <source>
        <dbReference type="ARBA" id="ARBA00023139"/>
    </source>
</evidence>
<keyword evidence="4" id="KW-1003">Cell membrane</keyword>
<dbReference type="Proteomes" id="UP000182272">
    <property type="component" value="Chromosome I"/>
</dbReference>
<evidence type="ECO:0000256" key="7">
    <source>
        <dbReference type="ARBA" id="ARBA00022679"/>
    </source>
</evidence>
<keyword evidence="11 18" id="KW-0460">Magnesium</keyword>
<evidence type="ECO:0000256" key="5">
    <source>
        <dbReference type="ARBA" id="ARBA00022519"/>
    </source>
</evidence>
<dbReference type="PIRSF" id="PIRSF006268">
    <property type="entry name" value="ApbE"/>
    <property type="match status" value="1"/>
</dbReference>
<dbReference type="EC" id="2.7.1.180" evidence="2 18"/>
<evidence type="ECO:0000256" key="16">
    <source>
        <dbReference type="ARBA" id="ARBA00048540"/>
    </source>
</evidence>
<dbReference type="GO" id="GO:0046872">
    <property type="term" value="F:metal ion binding"/>
    <property type="evidence" value="ECO:0007669"/>
    <property type="project" value="UniProtKB-UniRule"/>
</dbReference>
<name>A0A1H6PDI5_9PSED</name>
<feature type="binding site" evidence="19">
    <location>
        <position position="311"/>
    </location>
    <ligand>
        <name>Mg(2+)</name>
        <dbReference type="ChEBI" id="CHEBI:18420"/>
    </ligand>
</feature>
<evidence type="ECO:0000256" key="6">
    <source>
        <dbReference type="ARBA" id="ARBA00022630"/>
    </source>
</evidence>
<evidence type="ECO:0000256" key="9">
    <source>
        <dbReference type="ARBA" id="ARBA00022729"/>
    </source>
</evidence>
<evidence type="ECO:0000256" key="18">
    <source>
        <dbReference type="PIRNR" id="PIRNR006268"/>
    </source>
</evidence>
<evidence type="ECO:0000256" key="3">
    <source>
        <dbReference type="ARBA" id="ARBA00016337"/>
    </source>
</evidence>
<dbReference type="AlphaFoldDB" id="A0A1H6PDI5"/>
<evidence type="ECO:0000256" key="19">
    <source>
        <dbReference type="PIRSR" id="PIRSR006268-2"/>
    </source>
</evidence>
<keyword evidence="8 18" id="KW-0479">Metal-binding</keyword>
<evidence type="ECO:0000256" key="2">
    <source>
        <dbReference type="ARBA" id="ARBA00011955"/>
    </source>
</evidence>
<comment type="subcellular location">
    <subcellularLocation>
        <location evidence="17">Cell inner membrane</location>
        <topology evidence="17">Lipid-anchor</topology>
        <orientation evidence="17">Periplasmic side</orientation>
    </subcellularLocation>
</comment>
<keyword evidence="10 18" id="KW-0274">FAD</keyword>
<evidence type="ECO:0000256" key="15">
    <source>
        <dbReference type="ARBA" id="ARBA00031306"/>
    </source>
</evidence>
<keyword evidence="5" id="KW-0997">Cell inner membrane</keyword>
<dbReference type="SUPFAM" id="SSF143631">
    <property type="entry name" value="ApbE-like"/>
    <property type="match status" value="1"/>
</dbReference>
<dbReference type="GO" id="GO:0005886">
    <property type="term" value="C:plasma membrane"/>
    <property type="evidence" value="ECO:0007669"/>
    <property type="project" value="UniProtKB-SubCell"/>
</dbReference>
<feature type="binding site" evidence="19">
    <location>
        <position position="307"/>
    </location>
    <ligand>
        <name>Mg(2+)</name>
        <dbReference type="ChEBI" id="CHEBI:18420"/>
    </ligand>
</feature>
<dbReference type="Pfam" id="PF02424">
    <property type="entry name" value="ApbE"/>
    <property type="match status" value="1"/>
</dbReference>
<evidence type="ECO:0000256" key="10">
    <source>
        <dbReference type="ARBA" id="ARBA00022827"/>
    </source>
</evidence>
<evidence type="ECO:0000313" key="20">
    <source>
        <dbReference type="EMBL" id="SEI23261.1"/>
    </source>
</evidence>
<accession>A0A1H6PDI5</accession>
<dbReference type="InterPro" id="IPR003374">
    <property type="entry name" value="ApbE-like_sf"/>
</dbReference>
<organism evidence="20 21">
    <name type="scientific">Pseudomonas asplenii</name>
    <dbReference type="NCBI Taxonomy" id="53407"/>
    <lineage>
        <taxon>Bacteria</taxon>
        <taxon>Pseudomonadati</taxon>
        <taxon>Pseudomonadota</taxon>
        <taxon>Gammaproteobacteria</taxon>
        <taxon>Pseudomonadales</taxon>
        <taxon>Pseudomonadaceae</taxon>
        <taxon>Pseudomonas</taxon>
    </lineage>
</organism>
<comment type="cofactor">
    <cofactor evidence="19">
        <name>Mg(2+)</name>
        <dbReference type="ChEBI" id="CHEBI:18420"/>
    </cofactor>
    <cofactor evidence="19">
        <name>Mn(2+)</name>
        <dbReference type="ChEBI" id="CHEBI:29035"/>
    </cofactor>
    <text evidence="19">Magnesium. Can also use manganese.</text>
</comment>
<comment type="catalytic activity">
    <reaction evidence="16 18">
        <text>L-threonyl-[protein] + FAD = FMN-L-threonyl-[protein] + AMP + H(+)</text>
        <dbReference type="Rhea" id="RHEA:36847"/>
        <dbReference type="Rhea" id="RHEA-COMP:11060"/>
        <dbReference type="Rhea" id="RHEA-COMP:11061"/>
        <dbReference type="ChEBI" id="CHEBI:15378"/>
        <dbReference type="ChEBI" id="CHEBI:30013"/>
        <dbReference type="ChEBI" id="CHEBI:57692"/>
        <dbReference type="ChEBI" id="CHEBI:74257"/>
        <dbReference type="ChEBI" id="CHEBI:456215"/>
        <dbReference type="EC" id="2.7.1.180"/>
    </reaction>
</comment>
<evidence type="ECO:0000256" key="12">
    <source>
        <dbReference type="ARBA" id="ARBA00023136"/>
    </source>
</evidence>
<dbReference type="PANTHER" id="PTHR30040:SF2">
    <property type="entry name" value="FAD:PROTEIN FMN TRANSFERASE"/>
    <property type="match status" value="1"/>
</dbReference>
<gene>
    <name evidence="20" type="ORF">SAMN05216581_5098</name>
</gene>
<evidence type="ECO:0000256" key="8">
    <source>
        <dbReference type="ARBA" id="ARBA00022723"/>
    </source>
</evidence>
<keyword evidence="6 18" id="KW-0285">Flavoprotein</keyword>
<feature type="binding site" evidence="19">
    <location>
        <position position="193"/>
    </location>
    <ligand>
        <name>Mg(2+)</name>
        <dbReference type="ChEBI" id="CHEBI:18420"/>
    </ligand>
</feature>
<dbReference type="Gene3D" id="3.10.520.10">
    <property type="entry name" value="ApbE-like domains"/>
    <property type="match status" value="1"/>
</dbReference>
<dbReference type="PANTHER" id="PTHR30040">
    <property type="entry name" value="THIAMINE BIOSYNTHESIS LIPOPROTEIN APBE"/>
    <property type="match status" value="1"/>
</dbReference>
<evidence type="ECO:0000256" key="4">
    <source>
        <dbReference type="ARBA" id="ARBA00022475"/>
    </source>
</evidence>